<keyword evidence="7" id="KW-1185">Reference proteome</keyword>
<evidence type="ECO:0000259" key="5">
    <source>
        <dbReference type="PROSITE" id="PS50931"/>
    </source>
</evidence>
<dbReference type="SUPFAM" id="SSF53850">
    <property type="entry name" value="Periplasmic binding protein-like II"/>
    <property type="match status" value="1"/>
</dbReference>
<dbReference type="CDD" id="cd08459">
    <property type="entry name" value="PBP2_DntR_NahR_LinR_like"/>
    <property type="match status" value="1"/>
</dbReference>
<dbReference type="Pfam" id="PF00126">
    <property type="entry name" value="HTH_1"/>
    <property type="match status" value="1"/>
</dbReference>
<dbReference type="Pfam" id="PF03466">
    <property type="entry name" value="LysR_substrate"/>
    <property type="match status" value="1"/>
</dbReference>
<dbReference type="InterPro" id="IPR005119">
    <property type="entry name" value="LysR_subst-bd"/>
</dbReference>
<dbReference type="AlphaFoldDB" id="A0A4R8LI57"/>
<dbReference type="PANTHER" id="PTHR30118">
    <property type="entry name" value="HTH-TYPE TRANSCRIPTIONAL REGULATOR LEUO-RELATED"/>
    <property type="match status" value="1"/>
</dbReference>
<dbReference type="GO" id="GO:0003700">
    <property type="term" value="F:DNA-binding transcription factor activity"/>
    <property type="evidence" value="ECO:0007669"/>
    <property type="project" value="InterPro"/>
</dbReference>
<dbReference type="OrthoDB" id="5495633at2"/>
<dbReference type="InterPro" id="IPR036388">
    <property type="entry name" value="WH-like_DNA-bd_sf"/>
</dbReference>
<dbReference type="Proteomes" id="UP000295509">
    <property type="component" value="Unassembled WGS sequence"/>
</dbReference>
<proteinExistence type="inferred from homology"/>
<dbReference type="InterPro" id="IPR000847">
    <property type="entry name" value="LysR_HTH_N"/>
</dbReference>
<dbReference type="PANTHER" id="PTHR30118:SF15">
    <property type="entry name" value="TRANSCRIPTIONAL REGULATORY PROTEIN"/>
    <property type="match status" value="1"/>
</dbReference>
<comment type="similarity">
    <text evidence="1">Belongs to the LysR transcriptional regulatory family.</text>
</comment>
<keyword evidence="2" id="KW-0805">Transcription regulation</keyword>
<organism evidence="6 7">
    <name type="scientific">Paraburkholderia rhizosphaerae</name>
    <dbReference type="NCBI Taxonomy" id="480658"/>
    <lineage>
        <taxon>Bacteria</taxon>
        <taxon>Pseudomonadati</taxon>
        <taxon>Pseudomonadota</taxon>
        <taxon>Betaproteobacteria</taxon>
        <taxon>Burkholderiales</taxon>
        <taxon>Burkholderiaceae</taxon>
        <taxon>Paraburkholderia</taxon>
    </lineage>
</organism>
<dbReference type="InterPro" id="IPR036390">
    <property type="entry name" value="WH_DNA-bd_sf"/>
</dbReference>
<dbReference type="EMBL" id="SORE01000019">
    <property type="protein sequence ID" value="TDY42890.1"/>
    <property type="molecule type" value="Genomic_DNA"/>
</dbReference>
<accession>A0A4R8LI57</accession>
<protein>
    <submittedName>
        <fullName evidence="6">LysR family transcriptional regulator</fullName>
    </submittedName>
</protein>
<dbReference type="Gene3D" id="3.40.190.10">
    <property type="entry name" value="Periplasmic binding protein-like II"/>
    <property type="match status" value="2"/>
</dbReference>
<evidence type="ECO:0000256" key="4">
    <source>
        <dbReference type="ARBA" id="ARBA00023163"/>
    </source>
</evidence>
<feature type="domain" description="HTH lysR-type" evidence="5">
    <location>
        <begin position="12"/>
        <end position="69"/>
    </location>
</feature>
<gene>
    <name evidence="6" type="ORF">BX592_1194</name>
</gene>
<dbReference type="InterPro" id="IPR050389">
    <property type="entry name" value="LysR-type_TF"/>
</dbReference>
<evidence type="ECO:0000256" key="3">
    <source>
        <dbReference type="ARBA" id="ARBA00023125"/>
    </source>
</evidence>
<dbReference type="PRINTS" id="PR00039">
    <property type="entry name" value="HTHLYSR"/>
</dbReference>
<keyword evidence="4" id="KW-0804">Transcription</keyword>
<dbReference type="PROSITE" id="PS50931">
    <property type="entry name" value="HTH_LYSR"/>
    <property type="match status" value="1"/>
</dbReference>
<dbReference type="SUPFAM" id="SSF46785">
    <property type="entry name" value="Winged helix' DNA-binding domain"/>
    <property type="match status" value="1"/>
</dbReference>
<dbReference type="Gene3D" id="1.10.10.10">
    <property type="entry name" value="Winged helix-like DNA-binding domain superfamily/Winged helix DNA-binding domain"/>
    <property type="match status" value="1"/>
</dbReference>
<reference evidence="6 7" key="1">
    <citation type="submission" date="2019-03" db="EMBL/GenBank/DDBJ databases">
        <title>Genomic Encyclopedia of Type Strains, Phase III (KMG-III): the genomes of soil and plant-associated and newly described type strains.</title>
        <authorList>
            <person name="Whitman W."/>
        </authorList>
    </citation>
    <scope>NUCLEOTIDE SEQUENCE [LARGE SCALE GENOMIC DNA]</scope>
    <source>
        <strain evidence="6 7">LMG 29544</strain>
    </source>
</reference>
<evidence type="ECO:0000256" key="1">
    <source>
        <dbReference type="ARBA" id="ARBA00009437"/>
    </source>
</evidence>
<sequence>MIMMSKINPPAMDLNLLAVFDEIYTHRNLTRAAEVLGVTQSALSHSLRKLRLAFHDELFVRKGMSMEPTTRADALRLPVRRIMETLSSEVLSVSQFSPASAQREFSLAMVDMAEVVFLPPLMRRLKSHAPACTLRTRRMPTENIADALDTGTVELALGNVMLSRDSIYRQMLFQHDYVVLAWKRHPRLRSRISWDDFQREEHVVVTSGSDEHLKATLLEPRGIHRKAFVHVGGFLSVPWLIRGTDLIATVPTRLSEDLATAADVMQFCLPEPATPYGLFSLWHARQHNDPGHRWLRQTIFELMKHYPETGS</sequence>
<dbReference type="GO" id="GO:0003677">
    <property type="term" value="F:DNA binding"/>
    <property type="evidence" value="ECO:0007669"/>
    <property type="project" value="UniProtKB-KW"/>
</dbReference>
<evidence type="ECO:0000313" key="6">
    <source>
        <dbReference type="EMBL" id="TDY42890.1"/>
    </source>
</evidence>
<keyword evidence="3" id="KW-0238">DNA-binding</keyword>
<evidence type="ECO:0000256" key="2">
    <source>
        <dbReference type="ARBA" id="ARBA00023015"/>
    </source>
</evidence>
<comment type="caution">
    <text evidence="6">The sequence shown here is derived from an EMBL/GenBank/DDBJ whole genome shotgun (WGS) entry which is preliminary data.</text>
</comment>
<evidence type="ECO:0000313" key="7">
    <source>
        <dbReference type="Proteomes" id="UP000295509"/>
    </source>
</evidence>
<name>A0A4R8LI57_9BURK</name>